<reference evidence="2 3" key="1">
    <citation type="submission" date="2023-09" db="EMBL/GenBank/DDBJ databases">
        <title>Aquirufa genomes.</title>
        <authorList>
            <person name="Pitt A."/>
        </authorList>
    </citation>
    <scope>NUCLEOTIDE SEQUENCE [LARGE SCALE GENOMIC DNA]</scope>
    <source>
        <strain evidence="2 3">LEOWEIH-7C</strain>
    </source>
</reference>
<keyword evidence="3" id="KW-1185">Reference proteome</keyword>
<dbReference type="InterPro" id="IPR010869">
    <property type="entry name" value="DUF1501"/>
</dbReference>
<evidence type="ECO:0000313" key="2">
    <source>
        <dbReference type="EMBL" id="MDU0809667.1"/>
    </source>
</evidence>
<dbReference type="NCBIfam" id="TIGR04183">
    <property type="entry name" value="Por_Secre_tail"/>
    <property type="match status" value="1"/>
</dbReference>
<dbReference type="EMBL" id="JAVNWW010000008">
    <property type="protein sequence ID" value="MDU0809667.1"/>
    <property type="molecule type" value="Genomic_DNA"/>
</dbReference>
<evidence type="ECO:0000259" key="1">
    <source>
        <dbReference type="Pfam" id="PF18962"/>
    </source>
</evidence>
<dbReference type="PANTHER" id="PTHR43737:SF1">
    <property type="entry name" value="DUF1501 DOMAIN-CONTAINING PROTEIN"/>
    <property type="match status" value="1"/>
</dbReference>
<dbReference type="Pfam" id="PF18962">
    <property type="entry name" value="Por_Secre_tail"/>
    <property type="match status" value="1"/>
</dbReference>
<dbReference type="RefSeq" id="WP_316070907.1">
    <property type="nucleotide sequence ID" value="NZ_JAVNWW010000008.1"/>
</dbReference>
<dbReference type="InterPro" id="IPR006311">
    <property type="entry name" value="TAT_signal"/>
</dbReference>
<evidence type="ECO:0000313" key="3">
    <source>
        <dbReference type="Proteomes" id="UP001249959"/>
    </source>
</evidence>
<accession>A0ABU3TVK1</accession>
<dbReference type="Pfam" id="PF07394">
    <property type="entry name" value="DUF1501"/>
    <property type="match status" value="1"/>
</dbReference>
<dbReference type="PANTHER" id="PTHR43737">
    <property type="entry name" value="BLL7424 PROTEIN"/>
    <property type="match status" value="1"/>
</dbReference>
<comment type="caution">
    <text evidence="2">The sequence shown here is derived from an EMBL/GenBank/DDBJ whole genome shotgun (WGS) entry which is preliminary data.</text>
</comment>
<proteinExistence type="predicted"/>
<feature type="domain" description="Secretion system C-terminal sorting" evidence="1">
    <location>
        <begin position="433"/>
        <end position="510"/>
    </location>
</feature>
<gene>
    <name evidence="2" type="ORF">PQG45_11570</name>
</gene>
<dbReference type="InterPro" id="IPR026444">
    <property type="entry name" value="Secre_tail"/>
</dbReference>
<protein>
    <submittedName>
        <fullName evidence="2">DUF1501 domain-containing protein</fullName>
    </submittedName>
</protein>
<organism evidence="2 3">
    <name type="scientific">Aquirufa regiilacus</name>
    <dbReference type="NCBI Taxonomy" id="3024868"/>
    <lineage>
        <taxon>Bacteria</taxon>
        <taxon>Pseudomonadati</taxon>
        <taxon>Bacteroidota</taxon>
        <taxon>Cytophagia</taxon>
        <taxon>Cytophagales</taxon>
        <taxon>Flectobacillaceae</taxon>
        <taxon>Aquirufa</taxon>
    </lineage>
</organism>
<name>A0ABU3TVK1_9BACT</name>
<dbReference type="Proteomes" id="UP001249959">
    <property type="component" value="Unassembled WGS sequence"/>
</dbReference>
<dbReference type="PROSITE" id="PS51318">
    <property type="entry name" value="TAT"/>
    <property type="match status" value="1"/>
</dbReference>
<sequence length="511" mass="55632">MKKQMNRKAFLQQMAILSGGVGIGLGTVTGKAFGQIPAAYAGNAEAGKVLVIIQLGGGNDGLNTVIPAEDDLYHAARPNISIKKDAALKLDQGMYLHPSAVGLKKLYDEGQVSIAQNIGYPNPNRSHFRATDIWNTGSDAGTLWDEGWAGRYLKTRYPEFPIALAKHPMAIQLGSVESLLFQSDQGGFSTVFEDPNLFYQLVSGTPADTDIPPATLAGDELGFLKQIAAASVQYAGVIRDGATKGKNSLSYPTSNLGRQFSIVSKLISGGLETPVYLLNIGGFDTHANQLTQHANLWKTISEAVKTFQVDMDNQNLSDRINIMTFSEFGRRVNQNGTAGTDHGTAAPMFFIGKTVRGGLIGANPNLKALDNNGDLKFNYDYRQVYSTVLRDHLGLDNVRTQQIFNSTFERLPIYKNSPDALPEAVSIELTSPWPNPATDNTLLQFGIFEEAYINLALFDLQGRQLKLIDSGLRKVGSYSVRFDVNGYASGHYLISLSTNRGGRVTRQLVIQ</sequence>